<dbReference type="InterPro" id="IPR011990">
    <property type="entry name" value="TPR-like_helical_dom_sf"/>
</dbReference>
<dbReference type="RefSeq" id="WP_250603236.1">
    <property type="nucleotide sequence ID" value="NZ_JAMOKX010000001.1"/>
</dbReference>
<gene>
    <name evidence="1" type="ORF">NCR95_00750</name>
</gene>
<name>A0ABT0TTD6_9HELI</name>
<evidence type="ECO:0000313" key="1">
    <source>
        <dbReference type="EMBL" id="MCL9818713.1"/>
    </source>
</evidence>
<reference evidence="1" key="1">
    <citation type="submission" date="2022-06" db="EMBL/GenBank/DDBJ databases">
        <title>Helicobacter colisuis sp. nov.</title>
        <authorList>
            <person name="Papic B."/>
            <person name="Gruntar I."/>
        </authorList>
    </citation>
    <scope>NUCLEOTIDE SEQUENCE</scope>
    <source>
        <strain evidence="1">11154-15</strain>
    </source>
</reference>
<comment type="caution">
    <text evidence="1">The sequence shown here is derived from an EMBL/GenBank/DDBJ whole genome shotgun (WGS) entry which is preliminary data.</text>
</comment>
<dbReference type="Pfam" id="PF13432">
    <property type="entry name" value="TPR_16"/>
    <property type="match status" value="1"/>
</dbReference>
<organism evidence="1 2">
    <name type="scientific">Helicobacter colisuis</name>
    <dbReference type="NCBI Taxonomy" id="2949739"/>
    <lineage>
        <taxon>Bacteria</taxon>
        <taxon>Pseudomonadati</taxon>
        <taxon>Campylobacterota</taxon>
        <taxon>Epsilonproteobacteria</taxon>
        <taxon>Campylobacterales</taxon>
        <taxon>Helicobacteraceae</taxon>
        <taxon>Helicobacter</taxon>
    </lineage>
</organism>
<sequence>MLKQIGVVLVLANLLFAEEPSAFNAGGDTLMKTKEQIIDEKLFNLSSKVKNLEVSQEGLKSVFEGQLQRIQEVSRELNTRVDENNATIANIKEHMEANFATQNENIQKLQQSIAALGELIQKVDMQTKSEIDVIKKMLLDEGQQEKKEVKKNNSNPRQTDAKVAEELRDKPLAEVFAEGEKLLEQKQYKIASEYFKKAVDGHYKPARGNYLLGESAFYQGKYEEAIQYYKISAERYDKADYMPLLMLHTAQAFKKLNNNENALKFLESLVALYPDSKESQEAKKLLFK</sequence>
<keyword evidence="2" id="KW-1185">Reference proteome</keyword>
<dbReference type="Pfam" id="PF13174">
    <property type="entry name" value="TPR_6"/>
    <property type="match status" value="1"/>
</dbReference>
<dbReference type="Proteomes" id="UP001057522">
    <property type="component" value="Unassembled WGS sequence"/>
</dbReference>
<protein>
    <submittedName>
        <fullName evidence="1">Tetratricopeptide repeat protein</fullName>
    </submittedName>
</protein>
<dbReference type="Gene3D" id="1.25.40.10">
    <property type="entry name" value="Tetratricopeptide repeat domain"/>
    <property type="match status" value="1"/>
</dbReference>
<proteinExistence type="predicted"/>
<dbReference type="SUPFAM" id="SSF48452">
    <property type="entry name" value="TPR-like"/>
    <property type="match status" value="1"/>
</dbReference>
<accession>A0ABT0TTD6</accession>
<dbReference type="InterPro" id="IPR019734">
    <property type="entry name" value="TPR_rpt"/>
</dbReference>
<dbReference type="SMART" id="SM00028">
    <property type="entry name" value="TPR"/>
    <property type="match status" value="2"/>
</dbReference>
<dbReference type="EMBL" id="JAMOKX010000001">
    <property type="protein sequence ID" value="MCL9818713.1"/>
    <property type="molecule type" value="Genomic_DNA"/>
</dbReference>
<evidence type="ECO:0000313" key="2">
    <source>
        <dbReference type="Proteomes" id="UP001057522"/>
    </source>
</evidence>